<accession>A0AC35U1A8</accession>
<evidence type="ECO:0000313" key="2">
    <source>
        <dbReference type="WBParaSite" id="RSKR_0000699100.1"/>
    </source>
</evidence>
<proteinExistence type="predicted"/>
<evidence type="ECO:0000313" key="1">
    <source>
        <dbReference type="Proteomes" id="UP000095286"/>
    </source>
</evidence>
<name>A0AC35U1A8_9BILA</name>
<sequence length="114" mass="13101">MEVVEEETNLQDSLPTKCRNLTYHSSSSLTSPRTDNSSANLYVDEWAINDKWVDSENAHDHFVSCLTCLYALLAIVYSIVQETVNRSHNSPNWQGEMVSYILTTFYFIQFPDTL</sequence>
<organism evidence="1 2">
    <name type="scientific">Rhabditophanes sp. KR3021</name>
    <dbReference type="NCBI Taxonomy" id="114890"/>
    <lineage>
        <taxon>Eukaryota</taxon>
        <taxon>Metazoa</taxon>
        <taxon>Ecdysozoa</taxon>
        <taxon>Nematoda</taxon>
        <taxon>Chromadorea</taxon>
        <taxon>Rhabditida</taxon>
        <taxon>Tylenchina</taxon>
        <taxon>Panagrolaimomorpha</taxon>
        <taxon>Strongyloidoidea</taxon>
        <taxon>Alloionematidae</taxon>
        <taxon>Rhabditophanes</taxon>
    </lineage>
</organism>
<reference evidence="2" key="1">
    <citation type="submission" date="2016-11" db="UniProtKB">
        <authorList>
            <consortium name="WormBaseParasite"/>
        </authorList>
    </citation>
    <scope>IDENTIFICATION</scope>
    <source>
        <strain evidence="2">KR3021</strain>
    </source>
</reference>
<dbReference type="WBParaSite" id="RSKR_0000699100.1">
    <property type="protein sequence ID" value="RSKR_0000699100.1"/>
    <property type="gene ID" value="RSKR_0000699100"/>
</dbReference>
<protein>
    <submittedName>
        <fullName evidence="2">Ion_trans domain-containing protein</fullName>
    </submittedName>
</protein>
<dbReference type="Proteomes" id="UP000095286">
    <property type="component" value="Unplaced"/>
</dbReference>